<evidence type="ECO:0000256" key="6">
    <source>
        <dbReference type="ARBA" id="ARBA00023242"/>
    </source>
</evidence>
<keyword evidence="5" id="KW-0804">Transcription</keyword>
<evidence type="ECO:0000313" key="9">
    <source>
        <dbReference type="Proteomes" id="UP000038009"/>
    </source>
</evidence>
<keyword evidence="3" id="KW-0156">Chromatin regulator</keyword>
<accession>A0A0N1P9I1</accession>
<name>A0A0N1P9I1_LEPSE</name>
<dbReference type="EMBL" id="LJSK01000366">
    <property type="protein sequence ID" value="KPI83491.1"/>
    <property type="molecule type" value="Genomic_DNA"/>
</dbReference>
<keyword evidence="9" id="KW-1185">Reference proteome</keyword>
<evidence type="ECO:0000256" key="7">
    <source>
        <dbReference type="ARBA" id="ARBA00044172"/>
    </source>
</evidence>
<keyword evidence="6" id="KW-0539">Nucleus</keyword>
<dbReference type="VEuPathDB" id="TriTrypDB:Lsey_0366_0010"/>
<evidence type="ECO:0000256" key="1">
    <source>
        <dbReference type="ARBA" id="ARBA00004123"/>
    </source>
</evidence>
<dbReference type="InterPro" id="IPR037856">
    <property type="entry name" value="Sdc1/DPY30"/>
</dbReference>
<sequence length="112" mass="11733">MSISTAPAVPAAAPRDAAAVVPTASDSLLPPFTVANTNDDVADSASSAQTYLEKTVMGVLALGLEDVCRVRPTNPVDYLGSYLLRRSSANNTVEVTYEDTLPKPVHADNEDA</sequence>
<proteinExistence type="inferred from homology"/>
<dbReference type="Pfam" id="PF05186">
    <property type="entry name" value="Dpy-30"/>
    <property type="match status" value="1"/>
</dbReference>
<evidence type="ECO:0000256" key="4">
    <source>
        <dbReference type="ARBA" id="ARBA00023015"/>
    </source>
</evidence>
<dbReference type="GO" id="GO:0006325">
    <property type="term" value="P:chromatin organization"/>
    <property type="evidence" value="ECO:0007669"/>
    <property type="project" value="UniProtKB-KW"/>
</dbReference>
<dbReference type="OMA" id="AMPMADA"/>
<dbReference type="Gene3D" id="1.20.890.10">
    <property type="entry name" value="cAMP-dependent protein kinase regulatory subunit, dimerization-anchoring domain"/>
    <property type="match status" value="1"/>
</dbReference>
<dbReference type="CDD" id="cd22965">
    <property type="entry name" value="DD_DPY30_SDC1"/>
    <property type="match status" value="1"/>
</dbReference>
<dbReference type="OrthoDB" id="417678at2759"/>
<evidence type="ECO:0000256" key="2">
    <source>
        <dbReference type="ARBA" id="ARBA00010849"/>
    </source>
</evidence>
<dbReference type="AlphaFoldDB" id="A0A0N1P9I1"/>
<reference evidence="8 9" key="1">
    <citation type="journal article" date="2015" name="PLoS Pathog.">
        <title>Leptomonas seymouri: Adaptations to the Dixenous Life Cycle Analyzed by Genome Sequencing, Transcriptome Profiling and Co-infection with Leishmania donovani.</title>
        <authorList>
            <person name="Kraeva N."/>
            <person name="Butenko A."/>
            <person name="Hlavacova J."/>
            <person name="Kostygov A."/>
            <person name="Myskova J."/>
            <person name="Grybchuk D."/>
            <person name="Lestinova T."/>
            <person name="Votypka J."/>
            <person name="Volf P."/>
            <person name="Opperdoes F."/>
            <person name="Flegontov P."/>
            <person name="Lukes J."/>
            <person name="Yurchenko V."/>
        </authorList>
    </citation>
    <scope>NUCLEOTIDE SEQUENCE [LARGE SCALE GENOMIC DNA]</scope>
    <source>
        <strain evidence="8 9">ATCC 30220</strain>
    </source>
</reference>
<gene>
    <name evidence="8" type="ORF">ABL78_7465</name>
</gene>
<dbReference type="InterPro" id="IPR007858">
    <property type="entry name" value="Dpy-30_motif"/>
</dbReference>
<dbReference type="GO" id="GO:0048188">
    <property type="term" value="C:Set1C/COMPASS complex"/>
    <property type="evidence" value="ECO:0007669"/>
    <property type="project" value="InterPro"/>
</dbReference>
<comment type="similarity">
    <text evidence="2">Belongs to the dpy-30 family.</text>
</comment>
<dbReference type="PANTHER" id="PTHR23356:SF16">
    <property type="entry name" value="DPY30 DOMAIN CONTAINING 2"/>
    <property type="match status" value="1"/>
</dbReference>
<comment type="caution">
    <text evidence="8">The sequence shown here is derived from an EMBL/GenBank/DDBJ whole genome shotgun (WGS) entry which is preliminary data.</text>
</comment>
<protein>
    <recommendedName>
        <fullName evidence="7">Protein dpy-30 homolog</fullName>
    </recommendedName>
</protein>
<dbReference type="PANTHER" id="PTHR23356">
    <property type="entry name" value="DPY30-RELATED"/>
    <property type="match status" value="1"/>
</dbReference>
<organism evidence="8 9">
    <name type="scientific">Leptomonas seymouri</name>
    <dbReference type="NCBI Taxonomy" id="5684"/>
    <lineage>
        <taxon>Eukaryota</taxon>
        <taxon>Discoba</taxon>
        <taxon>Euglenozoa</taxon>
        <taxon>Kinetoplastea</taxon>
        <taxon>Metakinetoplastina</taxon>
        <taxon>Trypanosomatida</taxon>
        <taxon>Trypanosomatidae</taxon>
        <taxon>Leishmaniinae</taxon>
        <taxon>Leptomonas</taxon>
    </lineage>
</organism>
<evidence type="ECO:0000256" key="3">
    <source>
        <dbReference type="ARBA" id="ARBA00022853"/>
    </source>
</evidence>
<comment type="subcellular location">
    <subcellularLocation>
        <location evidence="1">Nucleus</location>
    </subcellularLocation>
</comment>
<keyword evidence="4" id="KW-0805">Transcription regulation</keyword>
<evidence type="ECO:0000256" key="5">
    <source>
        <dbReference type="ARBA" id="ARBA00023163"/>
    </source>
</evidence>
<evidence type="ECO:0000313" key="8">
    <source>
        <dbReference type="EMBL" id="KPI83491.1"/>
    </source>
</evidence>
<dbReference type="InterPro" id="IPR049629">
    <property type="entry name" value="DPY30_SDC1_DD"/>
</dbReference>
<dbReference type="Proteomes" id="UP000038009">
    <property type="component" value="Unassembled WGS sequence"/>
</dbReference>